<protein>
    <submittedName>
        <fullName evidence="1">Uncharacterized protein</fullName>
    </submittedName>
</protein>
<accession>A0ABR0EE53</accession>
<dbReference type="Proteomes" id="UP001305779">
    <property type="component" value="Unassembled WGS sequence"/>
</dbReference>
<evidence type="ECO:0000313" key="1">
    <source>
        <dbReference type="EMBL" id="KAK4499570.1"/>
    </source>
</evidence>
<reference evidence="1 2" key="1">
    <citation type="journal article" date="2023" name="G3 (Bethesda)">
        <title>A chromosome-level genome assembly of Zasmidium syzygii isolated from banana leaves.</title>
        <authorList>
            <person name="van Westerhoven A.C."/>
            <person name="Mehrabi R."/>
            <person name="Talebi R."/>
            <person name="Steentjes M.B.F."/>
            <person name="Corcolon B."/>
            <person name="Chong P.A."/>
            <person name="Kema G.H.J."/>
            <person name="Seidl M.F."/>
        </authorList>
    </citation>
    <scope>NUCLEOTIDE SEQUENCE [LARGE SCALE GENOMIC DNA]</scope>
    <source>
        <strain evidence="1 2">P124</strain>
    </source>
</reference>
<proteinExistence type="predicted"/>
<dbReference type="EMBL" id="JAXOVC010000007">
    <property type="protein sequence ID" value="KAK4499570.1"/>
    <property type="molecule type" value="Genomic_DNA"/>
</dbReference>
<organism evidence="1 2">
    <name type="scientific">Zasmidium cellare</name>
    <name type="common">Wine cellar mold</name>
    <name type="synonym">Racodium cellare</name>
    <dbReference type="NCBI Taxonomy" id="395010"/>
    <lineage>
        <taxon>Eukaryota</taxon>
        <taxon>Fungi</taxon>
        <taxon>Dikarya</taxon>
        <taxon>Ascomycota</taxon>
        <taxon>Pezizomycotina</taxon>
        <taxon>Dothideomycetes</taxon>
        <taxon>Dothideomycetidae</taxon>
        <taxon>Mycosphaerellales</taxon>
        <taxon>Mycosphaerellaceae</taxon>
        <taxon>Zasmidium</taxon>
    </lineage>
</organism>
<sequence>MSQRPQDLNKVVLLFEGNFPEWRDQISAFFISTGRPTQAYPSISHEDGTTTYHESTLGDILDLVAQISPALMKRIPLGLHARVGKIYAYLENLCLRPFRLMDLAPELRNKIYEELVLKSDYQIVSSATSGCRHDIPALAQTTQQLRREALTAYYSGNIFALEDWEPRGVYSHCGISRWQSQAIGPVSGWYRRRRGSGWHEEGTHDVVLRITFDKASGLSLQFPSSLTTKSKRFLMEQEAQAEAERKRTDGEGEAILLLLLNLCSAKVDYSRPQPGNWLNLWFEDGA</sequence>
<name>A0ABR0EE53_ZASCE</name>
<evidence type="ECO:0000313" key="2">
    <source>
        <dbReference type="Proteomes" id="UP001305779"/>
    </source>
</evidence>
<gene>
    <name evidence="1" type="ORF">PRZ48_010087</name>
</gene>
<keyword evidence="2" id="KW-1185">Reference proteome</keyword>
<comment type="caution">
    <text evidence="1">The sequence shown here is derived from an EMBL/GenBank/DDBJ whole genome shotgun (WGS) entry which is preliminary data.</text>
</comment>